<dbReference type="AlphaFoldDB" id="A0A6C0ETS9"/>
<accession>A0A6C0ETS9</accession>
<proteinExistence type="predicted"/>
<organism evidence="2">
    <name type="scientific">viral metagenome</name>
    <dbReference type="NCBI Taxonomy" id="1070528"/>
    <lineage>
        <taxon>unclassified sequences</taxon>
        <taxon>metagenomes</taxon>
        <taxon>organismal metagenomes</taxon>
    </lineage>
</organism>
<sequence>MEHICEPNKLFNFDDISLAHPTGIQGGAYFTKILQNNKPLYIEAPKCLTKQGFIKNGKKMYTDLMFNSGDEGFIHWIENLETKCQKLIYDKSEAWFQNKLEINDIESAFTSPLRVYKSGKFYLVRVNVKMNYSTNFPHVKIYNESETPLTIDDVNMDTQIISIIEVQGIKFTSRNFQIDLELKQAMVLNTDKIFDSCLIKTSSLARPTANTFEVSSIQTPPAPSKSENTFLKIEDNCLEEPTEIEERVEMKEPVEIEKPVIEETMNASASTPLSLLENLSDSILHSEKKAKSDIVISTSLLAKSVGQVDDIKEKSIVGSIVGLNIEELSQENSNELMEVDIDANLNNLETMTLKKPNQVYYEIYKEARNKAKKAKREAIVAFLEAKNIKKTYMLDDLDESDDSDDSDLDNISNESNSDHESDTEVENNGNY</sequence>
<name>A0A6C0ETS9_9ZZZZ</name>
<dbReference type="EMBL" id="MN738945">
    <property type="protein sequence ID" value="QHT32586.1"/>
    <property type="molecule type" value="Genomic_DNA"/>
</dbReference>
<evidence type="ECO:0000313" key="2">
    <source>
        <dbReference type="EMBL" id="QHT32586.1"/>
    </source>
</evidence>
<feature type="compositionally biased region" description="Acidic residues" evidence="1">
    <location>
        <begin position="395"/>
        <end position="408"/>
    </location>
</feature>
<protein>
    <submittedName>
        <fullName evidence="2">Uncharacterized protein</fullName>
    </submittedName>
</protein>
<reference evidence="2" key="1">
    <citation type="journal article" date="2020" name="Nature">
        <title>Giant virus diversity and host interactions through global metagenomics.</title>
        <authorList>
            <person name="Schulz F."/>
            <person name="Roux S."/>
            <person name="Paez-Espino D."/>
            <person name="Jungbluth S."/>
            <person name="Walsh D.A."/>
            <person name="Denef V.J."/>
            <person name="McMahon K.D."/>
            <person name="Konstantinidis K.T."/>
            <person name="Eloe-Fadrosh E.A."/>
            <person name="Kyrpides N.C."/>
            <person name="Woyke T."/>
        </authorList>
    </citation>
    <scope>NUCLEOTIDE SEQUENCE</scope>
    <source>
        <strain evidence="2">GVMAG-M-3300009161-30</strain>
    </source>
</reference>
<feature type="region of interest" description="Disordered" evidence="1">
    <location>
        <begin position="395"/>
        <end position="431"/>
    </location>
</feature>
<evidence type="ECO:0000256" key="1">
    <source>
        <dbReference type="SAM" id="MobiDB-lite"/>
    </source>
</evidence>